<dbReference type="AlphaFoldDB" id="A0AAJ0HCT6"/>
<sequence>MERDKQIGAAGELFVPEPLSRLEPSLPGFSIANWQSTIRHYVSCHPEYSGLQRPWVGHETSDIVYDDANGDFTKLLIDKGYLDAGMWTGARPRYYVEVKATTKICSTRFFMSKNQYRRMQEKTNGNGNRAAVYIIFRFRVFNLETGNIGLKILVDPESMRVRDEVLFTVESWSVVTAD</sequence>
<evidence type="ECO:0008006" key="3">
    <source>
        <dbReference type="Google" id="ProtNLM"/>
    </source>
</evidence>
<accession>A0AAJ0HCT6</accession>
<comment type="caution">
    <text evidence="1">The sequence shown here is derived from an EMBL/GenBank/DDBJ whole genome shotgun (WGS) entry which is preliminary data.</text>
</comment>
<evidence type="ECO:0000313" key="2">
    <source>
        <dbReference type="Proteomes" id="UP001275084"/>
    </source>
</evidence>
<dbReference type="Proteomes" id="UP001275084">
    <property type="component" value="Unassembled WGS sequence"/>
</dbReference>
<evidence type="ECO:0000313" key="1">
    <source>
        <dbReference type="EMBL" id="KAK3347242.1"/>
    </source>
</evidence>
<organism evidence="1 2">
    <name type="scientific">Lasiosphaeria hispida</name>
    <dbReference type="NCBI Taxonomy" id="260671"/>
    <lineage>
        <taxon>Eukaryota</taxon>
        <taxon>Fungi</taxon>
        <taxon>Dikarya</taxon>
        <taxon>Ascomycota</taxon>
        <taxon>Pezizomycotina</taxon>
        <taxon>Sordariomycetes</taxon>
        <taxon>Sordariomycetidae</taxon>
        <taxon>Sordariales</taxon>
        <taxon>Lasiosphaeriaceae</taxon>
        <taxon>Lasiosphaeria</taxon>
    </lineage>
</organism>
<gene>
    <name evidence="1" type="ORF">B0T25DRAFT_521477</name>
</gene>
<name>A0AAJ0HCT6_9PEZI</name>
<keyword evidence="2" id="KW-1185">Reference proteome</keyword>
<proteinExistence type="predicted"/>
<reference evidence="1" key="2">
    <citation type="submission" date="2023-06" db="EMBL/GenBank/DDBJ databases">
        <authorList>
            <consortium name="Lawrence Berkeley National Laboratory"/>
            <person name="Haridas S."/>
            <person name="Hensen N."/>
            <person name="Bonometti L."/>
            <person name="Westerberg I."/>
            <person name="Brannstrom I.O."/>
            <person name="Guillou S."/>
            <person name="Cros-Aarteil S."/>
            <person name="Calhoun S."/>
            <person name="Kuo A."/>
            <person name="Mondo S."/>
            <person name="Pangilinan J."/>
            <person name="Riley R."/>
            <person name="Labutti K."/>
            <person name="Andreopoulos B."/>
            <person name="Lipzen A."/>
            <person name="Chen C."/>
            <person name="Yanf M."/>
            <person name="Daum C."/>
            <person name="Ng V."/>
            <person name="Clum A."/>
            <person name="Steindorff A."/>
            <person name="Ohm R."/>
            <person name="Martin F."/>
            <person name="Silar P."/>
            <person name="Natvig D."/>
            <person name="Lalanne C."/>
            <person name="Gautier V."/>
            <person name="Ament-Velasquez S.L."/>
            <person name="Kruys A."/>
            <person name="Hutchinson M.I."/>
            <person name="Powell A.J."/>
            <person name="Barry K."/>
            <person name="Miller A.N."/>
            <person name="Grigoriev I.V."/>
            <person name="Debuchy R."/>
            <person name="Gladieux P."/>
            <person name="Thoren M.H."/>
            <person name="Johannesson H."/>
        </authorList>
    </citation>
    <scope>NUCLEOTIDE SEQUENCE</scope>
    <source>
        <strain evidence="1">CBS 955.72</strain>
    </source>
</reference>
<reference evidence="1" key="1">
    <citation type="journal article" date="2023" name="Mol. Phylogenet. Evol.">
        <title>Genome-scale phylogeny and comparative genomics of the fungal order Sordariales.</title>
        <authorList>
            <person name="Hensen N."/>
            <person name="Bonometti L."/>
            <person name="Westerberg I."/>
            <person name="Brannstrom I.O."/>
            <person name="Guillou S."/>
            <person name="Cros-Aarteil S."/>
            <person name="Calhoun S."/>
            <person name="Haridas S."/>
            <person name="Kuo A."/>
            <person name="Mondo S."/>
            <person name="Pangilinan J."/>
            <person name="Riley R."/>
            <person name="LaButti K."/>
            <person name="Andreopoulos B."/>
            <person name="Lipzen A."/>
            <person name="Chen C."/>
            <person name="Yan M."/>
            <person name="Daum C."/>
            <person name="Ng V."/>
            <person name="Clum A."/>
            <person name="Steindorff A."/>
            <person name="Ohm R.A."/>
            <person name="Martin F."/>
            <person name="Silar P."/>
            <person name="Natvig D.O."/>
            <person name="Lalanne C."/>
            <person name="Gautier V."/>
            <person name="Ament-Velasquez S.L."/>
            <person name="Kruys A."/>
            <person name="Hutchinson M.I."/>
            <person name="Powell A.J."/>
            <person name="Barry K."/>
            <person name="Miller A.N."/>
            <person name="Grigoriev I.V."/>
            <person name="Debuchy R."/>
            <person name="Gladieux P."/>
            <person name="Hiltunen Thoren M."/>
            <person name="Johannesson H."/>
        </authorList>
    </citation>
    <scope>NUCLEOTIDE SEQUENCE</scope>
    <source>
        <strain evidence="1">CBS 955.72</strain>
    </source>
</reference>
<dbReference type="EMBL" id="JAUIQD010000006">
    <property type="protein sequence ID" value="KAK3347242.1"/>
    <property type="molecule type" value="Genomic_DNA"/>
</dbReference>
<protein>
    <recommendedName>
        <fullName evidence="3">Protein NO VEIN C-terminal domain-containing protein</fullName>
    </recommendedName>
</protein>